<dbReference type="EnsemblBacteria" id="BAC50247">
    <property type="protein sequence ID" value="BAC50247"/>
    <property type="gene ID" value="BAC50247"/>
</dbReference>
<dbReference type="Gene3D" id="1.10.10.60">
    <property type="entry name" value="Homeodomain-like"/>
    <property type="match status" value="1"/>
</dbReference>
<dbReference type="PhylomeDB" id="Q89KC5"/>
<dbReference type="KEGG" id="bja:blr4982"/>
<organism evidence="1 2">
    <name type="scientific">Bradyrhizobium diazoefficiens (strain JCM 10833 / BCRC 13528 / IAM 13628 / NBRC 14792 / USDA 110)</name>
    <dbReference type="NCBI Taxonomy" id="224911"/>
    <lineage>
        <taxon>Bacteria</taxon>
        <taxon>Pseudomonadati</taxon>
        <taxon>Pseudomonadota</taxon>
        <taxon>Alphaproteobacteria</taxon>
        <taxon>Hyphomicrobiales</taxon>
        <taxon>Nitrobacteraceae</taxon>
        <taxon>Bradyrhizobium</taxon>
    </lineage>
</organism>
<dbReference type="InParanoid" id="Q89KC5"/>
<dbReference type="AlphaFoldDB" id="Q89KC5"/>
<dbReference type="InterPro" id="IPR011681">
    <property type="entry name" value="GcrA"/>
</dbReference>
<sequence length="187" mass="20971">MAGRERAPGVRRTDLERRMADICNLGPLQMPVLSPTWTDERIELLKQHFEAGLSCREIAADIGVSRNAVIGKLSRLNLTRSRAVEDRRLERSLAPPRTRRAVPRLQYEMLATIYGETDAPVVAGPIDDANRCSLLELSENRCRWPISTPGEDDFCFCGNTAPDGQSYCAGHSRLAYRPNSRARMMRG</sequence>
<dbReference type="Pfam" id="PF07750">
    <property type="entry name" value="GcrA"/>
    <property type="match status" value="1"/>
</dbReference>
<keyword evidence="2" id="KW-1185">Reference proteome</keyword>
<name>Q89KC5_BRADU</name>
<accession>Q89KC5</accession>
<dbReference type="PATRIC" id="fig|224911.5.peg.5071"/>
<dbReference type="eggNOG" id="COG5352">
    <property type="taxonomic scope" value="Bacteria"/>
</dbReference>
<evidence type="ECO:0000313" key="1">
    <source>
        <dbReference type="EMBL" id="BAC50247.1"/>
    </source>
</evidence>
<evidence type="ECO:0000313" key="2">
    <source>
        <dbReference type="Proteomes" id="UP000002526"/>
    </source>
</evidence>
<dbReference type="Proteomes" id="UP000002526">
    <property type="component" value="Chromosome"/>
</dbReference>
<dbReference type="OrthoDB" id="9798071at2"/>
<reference evidence="2" key="1">
    <citation type="journal article" date="2002" name="DNA Res.">
        <title>Complete genomic sequence of nitrogen-fixing symbiotic bacterium Bradyrhizobium japonicum USDA110.</title>
        <authorList>
            <person name="Kaneko T."/>
            <person name="Nakamura Y."/>
            <person name="Sato S."/>
            <person name="Minamisawa K."/>
            <person name="Uchiumi T."/>
            <person name="Sasamoto S."/>
            <person name="Watanabe A."/>
            <person name="Idesawa K."/>
            <person name="Iriguchi M."/>
            <person name="Kawashima K."/>
            <person name="Kohara M."/>
            <person name="Matsumoto M."/>
            <person name="Shimpo S."/>
            <person name="Tsuruoka H."/>
            <person name="Wada T."/>
            <person name="Yamada M."/>
            <person name="Tabata S."/>
        </authorList>
    </citation>
    <scope>NUCLEOTIDE SEQUENCE [LARGE SCALE GENOMIC DNA]</scope>
    <source>
        <strain evidence="2">JCM 10833 / BCRC 13528 / IAM 13628 / NBRC 14792 / USDA 110</strain>
    </source>
</reference>
<dbReference type="HOGENOM" id="CLU_096417_1_0_5"/>
<dbReference type="STRING" id="224911.AAV28_22275"/>
<dbReference type="EMBL" id="BA000040">
    <property type="protein sequence ID" value="BAC50247.1"/>
    <property type="molecule type" value="Genomic_DNA"/>
</dbReference>
<gene>
    <name evidence="1" type="ordered locus">blr4982</name>
</gene>
<proteinExistence type="predicted"/>
<protein>
    <submittedName>
        <fullName evidence="1">Blr4982 protein</fullName>
    </submittedName>
</protein>